<dbReference type="InterPro" id="IPR002509">
    <property type="entry name" value="NODB_dom"/>
</dbReference>
<sequence>MKKVIIIFMFIFLIFTIGCSSIKSYGDQSDLKEQDKREVSSKVNKLQSYNDAADKIPILMYHHIMEPEHIKKMNQEQNESVISTLQFQEQMKFLHDNGFYVATLDELKGFIEEKIELPKKTVVITFDDGCLSNAVYAYPVLKQYNFNATIFMIGRALFDDIAEYNFETLQFMNLKILDKYKDVFNYESHTYDLHQLDNDRGLLITSPEEVILDDITKIKELIKVKYFAYPYGHRNSDVIETLKETSHEMAFTIQSGYVTKGYKEIYELPRFGISPNTSIEEFKKIVLIEK</sequence>
<dbReference type="AlphaFoldDB" id="A0A0L0WBY9"/>
<evidence type="ECO:0000313" key="5">
    <source>
        <dbReference type="Proteomes" id="UP000037267"/>
    </source>
</evidence>
<dbReference type="PROSITE" id="PS51257">
    <property type="entry name" value="PROKAR_LIPOPROTEIN"/>
    <property type="match status" value="1"/>
</dbReference>
<accession>A0A0L0WBY9</accession>
<comment type="caution">
    <text evidence="4">The sequence shown here is derived from an EMBL/GenBank/DDBJ whole genome shotgun (WGS) entry which is preliminary data.</text>
</comment>
<dbReference type="GO" id="GO:0016798">
    <property type="term" value="F:hydrolase activity, acting on glycosyl bonds"/>
    <property type="evidence" value="ECO:0007669"/>
    <property type="project" value="UniProtKB-KW"/>
</dbReference>
<organism evidence="4 5">
    <name type="scientific">Gottschalkia purinilytica</name>
    <name type="common">Clostridium purinilyticum</name>
    <dbReference type="NCBI Taxonomy" id="1503"/>
    <lineage>
        <taxon>Bacteria</taxon>
        <taxon>Bacillati</taxon>
        <taxon>Bacillota</taxon>
        <taxon>Tissierellia</taxon>
        <taxon>Tissierellales</taxon>
        <taxon>Gottschalkiaceae</taxon>
        <taxon>Gottschalkia</taxon>
    </lineage>
</organism>
<comment type="subcellular location">
    <subcellularLocation>
        <location evidence="1">Secreted</location>
    </subcellularLocation>
</comment>
<dbReference type="Pfam" id="PF01522">
    <property type="entry name" value="Polysacc_deac_1"/>
    <property type="match status" value="1"/>
</dbReference>
<dbReference type="GO" id="GO:0005576">
    <property type="term" value="C:extracellular region"/>
    <property type="evidence" value="ECO:0007669"/>
    <property type="project" value="UniProtKB-SubCell"/>
</dbReference>
<dbReference type="PROSITE" id="PS51677">
    <property type="entry name" value="NODB"/>
    <property type="match status" value="1"/>
</dbReference>
<dbReference type="InterPro" id="IPR011330">
    <property type="entry name" value="Glyco_hydro/deAcase_b/a-brl"/>
</dbReference>
<dbReference type="Gene3D" id="3.20.20.370">
    <property type="entry name" value="Glycoside hydrolase/deacetylase"/>
    <property type="match status" value="1"/>
</dbReference>
<feature type="domain" description="NodB homology" evidence="3">
    <location>
        <begin position="120"/>
        <end position="290"/>
    </location>
</feature>
<dbReference type="RefSeq" id="WP_050355013.1">
    <property type="nucleotide sequence ID" value="NZ_LGSS01000005.1"/>
</dbReference>
<dbReference type="GO" id="GO:0045493">
    <property type="term" value="P:xylan catabolic process"/>
    <property type="evidence" value="ECO:0007669"/>
    <property type="project" value="UniProtKB-KW"/>
</dbReference>
<dbReference type="Proteomes" id="UP000037267">
    <property type="component" value="Unassembled WGS sequence"/>
</dbReference>
<name>A0A0L0WBY9_GOTPU</name>
<proteinExistence type="predicted"/>
<dbReference type="OrthoDB" id="9778320at2"/>
<keyword evidence="4" id="KW-0624">Polysaccharide degradation</keyword>
<keyword evidence="5" id="KW-1185">Reference proteome</keyword>
<protein>
    <submittedName>
        <fullName evidence="4">Putative xylanase/chitin deacetylase</fullName>
    </submittedName>
</protein>
<evidence type="ECO:0000259" key="3">
    <source>
        <dbReference type="PROSITE" id="PS51677"/>
    </source>
</evidence>
<reference evidence="5" key="1">
    <citation type="submission" date="2015-07" db="EMBL/GenBank/DDBJ databases">
        <title>Draft genome sequence of the purine-degrading Gottschalkia purinilyticum DSM 1384 (formerly Clostridium purinilyticum).</title>
        <authorList>
            <person name="Poehlein A."/>
            <person name="Schiel-Bengelsdorf B."/>
            <person name="Bengelsdorf F.R."/>
            <person name="Daniel R."/>
            <person name="Duerre P."/>
        </authorList>
    </citation>
    <scope>NUCLEOTIDE SEQUENCE [LARGE SCALE GENOMIC DNA]</scope>
    <source>
        <strain evidence="5">DSM 1384</strain>
    </source>
</reference>
<gene>
    <name evidence="4" type="ORF">CLPU_5c02420</name>
</gene>
<keyword evidence="4" id="KW-0858">Xylan degradation</keyword>
<evidence type="ECO:0000256" key="1">
    <source>
        <dbReference type="ARBA" id="ARBA00004613"/>
    </source>
</evidence>
<keyword evidence="4" id="KW-0378">Hydrolase</keyword>
<dbReference type="GO" id="GO:0016810">
    <property type="term" value="F:hydrolase activity, acting on carbon-nitrogen (but not peptide) bonds"/>
    <property type="evidence" value="ECO:0007669"/>
    <property type="project" value="InterPro"/>
</dbReference>
<dbReference type="PANTHER" id="PTHR34216:SF3">
    <property type="entry name" value="POLY-BETA-1,6-N-ACETYL-D-GLUCOSAMINE N-DEACETYLASE"/>
    <property type="match status" value="1"/>
</dbReference>
<keyword evidence="4" id="KW-0326">Glycosidase</keyword>
<dbReference type="SUPFAM" id="SSF88713">
    <property type="entry name" value="Glycoside hydrolase/deacetylase"/>
    <property type="match status" value="1"/>
</dbReference>
<dbReference type="PANTHER" id="PTHR34216">
    <property type="match status" value="1"/>
</dbReference>
<dbReference type="InterPro" id="IPR051398">
    <property type="entry name" value="Polysacch_Deacetylase"/>
</dbReference>
<keyword evidence="4" id="KW-0119">Carbohydrate metabolism</keyword>
<dbReference type="CDD" id="cd10966">
    <property type="entry name" value="CE4_yadE_5s"/>
    <property type="match status" value="1"/>
</dbReference>
<evidence type="ECO:0000256" key="2">
    <source>
        <dbReference type="ARBA" id="ARBA00022729"/>
    </source>
</evidence>
<evidence type="ECO:0000313" key="4">
    <source>
        <dbReference type="EMBL" id="KNF08935.1"/>
    </source>
</evidence>
<keyword evidence="2" id="KW-0732">Signal</keyword>
<dbReference type="EMBL" id="LGSS01000005">
    <property type="protein sequence ID" value="KNF08935.1"/>
    <property type="molecule type" value="Genomic_DNA"/>
</dbReference>